<dbReference type="Pfam" id="PF02447">
    <property type="entry name" value="GntP_permease"/>
    <property type="match status" value="1"/>
</dbReference>
<dbReference type="PANTHER" id="PTHR30354">
    <property type="entry name" value="GNT FAMILY GLUCONATE TRANSPORTER"/>
    <property type="match status" value="1"/>
</dbReference>
<proteinExistence type="predicted"/>
<feature type="transmembrane region" description="Helical" evidence="1">
    <location>
        <begin position="12"/>
        <end position="36"/>
    </location>
</feature>
<reference evidence="2 3" key="1">
    <citation type="submission" date="2014-02" db="EMBL/GenBank/DDBJ databases">
        <title>Draft genome sequence of Lysinibacillus boronitolerans NBRC 103108.</title>
        <authorList>
            <person name="Zhang F."/>
            <person name="Wang G."/>
            <person name="Zhang L."/>
        </authorList>
    </citation>
    <scope>NUCLEOTIDE SEQUENCE [LARGE SCALE GENOMIC DNA]</scope>
    <source>
        <strain evidence="2 3">NBRC 103108</strain>
    </source>
</reference>
<feature type="transmembrane region" description="Helical" evidence="1">
    <location>
        <begin position="289"/>
        <end position="308"/>
    </location>
</feature>
<feature type="transmembrane region" description="Helical" evidence="1">
    <location>
        <begin position="405"/>
        <end position="431"/>
    </location>
</feature>
<protein>
    <submittedName>
        <fullName evidence="2">Citrate transporter</fullName>
    </submittedName>
</protein>
<evidence type="ECO:0000313" key="2">
    <source>
        <dbReference type="EMBL" id="KGR87090.1"/>
    </source>
</evidence>
<evidence type="ECO:0000256" key="1">
    <source>
        <dbReference type="SAM" id="Phobius"/>
    </source>
</evidence>
<sequence>MGVFMLMLGLAILIYMTVRGINIIVSAIIASVFVAITSGQDVVEAMTGTYMNGFTGYFASYFLLFLLGAVFGKVMGETGAAESIATWVMKVIGPKGAVMAVVLACAIMTYGGVSLFVVGFAVYPLAVSLFRTADLPRRFIPAALVFGSVTFTMFLPGSPEIQNIMPTEFFGTTPYSGFWIGLIVSLFNFALGSLWLHFAISRSVKKGERFEVIPSDGELNETEKEKLPSIFLAILPIVVVVAGMVTYSQMFPATSAAIFALLGAIVVACLTMFKYITDFWRVLERGANDAILAACNTSAVIAFGKVAALTSGFTQIVDTVLQIPGPPLLSLAICINLIAGLTGSASGGLGIALPILSPIYLNMGVDPGALHRVSVMASDGLASLPHNGYIVTTIKNICHDTFKRAYLPVAMMAVVLTMCATALAIILFTLFT</sequence>
<comment type="caution">
    <text evidence="2">The sequence shown here is derived from an EMBL/GenBank/DDBJ whole genome shotgun (WGS) entry which is preliminary data.</text>
</comment>
<organism evidence="2 3">
    <name type="scientific">Lysinibacillus boronitolerans JCM 21713 = 10a = NBRC 103108</name>
    <dbReference type="NCBI Taxonomy" id="1294264"/>
    <lineage>
        <taxon>Bacteria</taxon>
        <taxon>Bacillati</taxon>
        <taxon>Bacillota</taxon>
        <taxon>Bacilli</taxon>
        <taxon>Bacillales</taxon>
        <taxon>Bacillaceae</taxon>
        <taxon>Lysinibacillus</taxon>
    </lineage>
</organism>
<keyword evidence="3" id="KW-1185">Reference proteome</keyword>
<dbReference type="InterPro" id="IPR003474">
    <property type="entry name" value="Glcn_transporter"/>
</dbReference>
<keyword evidence="1" id="KW-0472">Membrane</keyword>
<feature type="transmembrane region" description="Helical" evidence="1">
    <location>
        <begin position="178"/>
        <end position="200"/>
    </location>
</feature>
<accession>A0ABR4Y2N8</accession>
<feature type="transmembrane region" description="Helical" evidence="1">
    <location>
        <begin position="256"/>
        <end position="277"/>
    </location>
</feature>
<dbReference type="Proteomes" id="UP000030487">
    <property type="component" value="Unassembled WGS sequence"/>
</dbReference>
<evidence type="ECO:0000313" key="3">
    <source>
        <dbReference type="Proteomes" id="UP000030487"/>
    </source>
</evidence>
<name>A0ABR4Y2N8_9BACI</name>
<dbReference type="EMBL" id="JPVR01000068">
    <property type="protein sequence ID" value="KGR87090.1"/>
    <property type="molecule type" value="Genomic_DNA"/>
</dbReference>
<dbReference type="PANTHER" id="PTHR30354:SF7">
    <property type="entry name" value="BLL7963 PROTEIN"/>
    <property type="match status" value="1"/>
</dbReference>
<feature type="transmembrane region" description="Helical" evidence="1">
    <location>
        <begin position="328"/>
        <end position="353"/>
    </location>
</feature>
<dbReference type="RefSeq" id="WP_036076544.1">
    <property type="nucleotide sequence ID" value="NZ_AVCW01000014.1"/>
</dbReference>
<feature type="transmembrane region" description="Helical" evidence="1">
    <location>
        <begin position="57"/>
        <end position="76"/>
    </location>
</feature>
<keyword evidence="1" id="KW-1133">Transmembrane helix</keyword>
<feature type="transmembrane region" description="Helical" evidence="1">
    <location>
        <begin position="230"/>
        <end position="250"/>
    </location>
</feature>
<keyword evidence="1" id="KW-0812">Transmembrane</keyword>
<gene>
    <name evidence="2" type="ORF">CD31_07685</name>
</gene>
<feature type="transmembrane region" description="Helical" evidence="1">
    <location>
        <begin position="139"/>
        <end position="158"/>
    </location>
</feature>
<feature type="transmembrane region" description="Helical" evidence="1">
    <location>
        <begin position="96"/>
        <end position="127"/>
    </location>
</feature>